<protein>
    <submittedName>
        <fullName evidence="1">Uncharacterized protein</fullName>
    </submittedName>
</protein>
<dbReference type="AlphaFoldDB" id="A0A8T1FMC1"/>
<dbReference type="VEuPathDB" id="FungiDB:PC110_g1338"/>
<organism evidence="1 2">
    <name type="scientific">Phytophthora cactorum</name>
    <dbReference type="NCBI Taxonomy" id="29920"/>
    <lineage>
        <taxon>Eukaryota</taxon>
        <taxon>Sar</taxon>
        <taxon>Stramenopiles</taxon>
        <taxon>Oomycota</taxon>
        <taxon>Peronosporomycetes</taxon>
        <taxon>Peronosporales</taxon>
        <taxon>Peronosporaceae</taxon>
        <taxon>Phytophthora</taxon>
    </lineage>
</organism>
<reference evidence="1" key="1">
    <citation type="submission" date="2018-10" db="EMBL/GenBank/DDBJ databases">
        <title>Effector identification in a new, highly contiguous assembly of the strawberry crown rot pathogen Phytophthora cactorum.</title>
        <authorList>
            <person name="Armitage A.D."/>
            <person name="Nellist C.F."/>
            <person name="Bates H."/>
            <person name="Vickerstaff R.J."/>
            <person name="Harrison R.J."/>
        </authorList>
    </citation>
    <scope>NUCLEOTIDE SEQUENCE</scope>
    <source>
        <strain evidence="1">P415</strain>
    </source>
</reference>
<name>A0A8T1FMC1_9STRA</name>
<proteinExistence type="predicted"/>
<evidence type="ECO:0000313" key="2">
    <source>
        <dbReference type="Proteomes" id="UP000697107"/>
    </source>
</evidence>
<sequence>MVKLWRSSSSRYQEVEWDEGTSLMALKSYHRETLNDNWYEERAEPLNGVLPRDGVKEFKTTHGTDFNGAQPIVPRQKHRMINDGNVDEAIRQTSSLDWSRGFRSVLPVPDPEPDRSMISTQHRVHVNHFASSKPSYTSTVGAMIAAGRPGGRAVERGKAASGAMGEVYKKSSEPQRDTLAQRSWMYSTDPMIAVMQKREVLEASKTKTHPELQQGNNTVNYGRQITSITSIRHHHKGVFVDDEPEHQQ</sequence>
<dbReference type="EMBL" id="RCML01000390">
    <property type="protein sequence ID" value="KAG2978446.1"/>
    <property type="molecule type" value="Genomic_DNA"/>
</dbReference>
<evidence type="ECO:0000313" key="1">
    <source>
        <dbReference type="EMBL" id="KAG2978446.1"/>
    </source>
</evidence>
<comment type="caution">
    <text evidence="1">The sequence shown here is derived from an EMBL/GenBank/DDBJ whole genome shotgun (WGS) entry which is preliminary data.</text>
</comment>
<dbReference type="Proteomes" id="UP000697107">
    <property type="component" value="Unassembled WGS sequence"/>
</dbReference>
<gene>
    <name evidence="1" type="ORF">PC118_g12275</name>
</gene>
<accession>A0A8T1FMC1</accession>